<dbReference type="PANTHER" id="PTHR27005">
    <property type="entry name" value="WALL-ASSOCIATED RECEPTOR KINASE-LIKE 21"/>
    <property type="match status" value="1"/>
</dbReference>
<dbReference type="Gene3D" id="2.10.25.10">
    <property type="entry name" value="Laminin"/>
    <property type="match status" value="2"/>
</dbReference>
<evidence type="ECO:0000256" key="3">
    <source>
        <dbReference type="ARBA" id="ARBA00022679"/>
    </source>
</evidence>
<keyword evidence="11" id="KW-1185">Reference proteome</keyword>
<evidence type="ECO:0000256" key="8">
    <source>
        <dbReference type="ARBA" id="ARBA00023157"/>
    </source>
</evidence>
<dbReference type="GO" id="GO:0005886">
    <property type="term" value="C:plasma membrane"/>
    <property type="evidence" value="ECO:0007669"/>
    <property type="project" value="TreeGrafter"/>
</dbReference>
<dbReference type="GO" id="GO:0005509">
    <property type="term" value="F:calcium ion binding"/>
    <property type="evidence" value="ECO:0007669"/>
    <property type="project" value="InterPro"/>
</dbReference>
<dbReference type="FunFam" id="2.10.25.10:FF:000704">
    <property type="entry name" value="Os12g0614800 protein"/>
    <property type="match status" value="1"/>
</dbReference>
<dbReference type="InterPro" id="IPR001881">
    <property type="entry name" value="EGF-like_Ca-bd_dom"/>
</dbReference>
<dbReference type="Proteomes" id="UP000479710">
    <property type="component" value="Unassembled WGS sequence"/>
</dbReference>
<dbReference type="Gene3D" id="3.30.200.20">
    <property type="entry name" value="Phosphorylase Kinase, domain 1"/>
    <property type="match status" value="1"/>
</dbReference>
<dbReference type="Pfam" id="PF07714">
    <property type="entry name" value="PK_Tyr_Ser-Thr"/>
    <property type="match status" value="1"/>
</dbReference>
<dbReference type="GO" id="GO:0004674">
    <property type="term" value="F:protein serine/threonine kinase activity"/>
    <property type="evidence" value="ECO:0007669"/>
    <property type="project" value="UniProtKB-KW"/>
</dbReference>
<dbReference type="PROSITE" id="PS50011">
    <property type="entry name" value="PROTEIN_KINASE_DOM"/>
    <property type="match status" value="1"/>
</dbReference>
<evidence type="ECO:0000256" key="2">
    <source>
        <dbReference type="ARBA" id="ARBA00022536"/>
    </source>
</evidence>
<dbReference type="InterPro" id="IPR018097">
    <property type="entry name" value="EGF_Ca-bd_CS"/>
</dbReference>
<dbReference type="OrthoDB" id="674570at2759"/>
<dbReference type="GO" id="GO:0007166">
    <property type="term" value="P:cell surface receptor signaling pathway"/>
    <property type="evidence" value="ECO:0007669"/>
    <property type="project" value="InterPro"/>
</dbReference>
<dbReference type="Gene3D" id="1.10.510.10">
    <property type="entry name" value="Transferase(Phosphotransferase) domain 1"/>
    <property type="match status" value="1"/>
</dbReference>
<dbReference type="InterPro" id="IPR045274">
    <property type="entry name" value="WAK-like"/>
</dbReference>
<evidence type="ECO:0000256" key="4">
    <source>
        <dbReference type="ARBA" id="ARBA00022729"/>
    </source>
</evidence>
<gene>
    <name evidence="10" type="ORF">E2562_015036</name>
</gene>
<comment type="caution">
    <text evidence="10">The sequence shown here is derived from an EMBL/GenBank/DDBJ whole genome shotgun (WGS) entry which is preliminary data.</text>
</comment>
<dbReference type="PROSITE" id="PS00010">
    <property type="entry name" value="ASX_HYDROXYL"/>
    <property type="match status" value="1"/>
</dbReference>
<dbReference type="AlphaFoldDB" id="A0A6G1EKN3"/>
<dbReference type="SUPFAM" id="SSF57184">
    <property type="entry name" value="Growth factor receptor domain"/>
    <property type="match status" value="1"/>
</dbReference>
<feature type="domain" description="Protein kinase" evidence="9">
    <location>
        <begin position="178"/>
        <end position="399"/>
    </location>
</feature>
<dbReference type="PANTHER" id="PTHR27005:SF468">
    <property type="entry name" value="OS01G0310500 PROTEIN"/>
    <property type="match status" value="1"/>
</dbReference>
<evidence type="ECO:0000256" key="6">
    <source>
        <dbReference type="ARBA" id="ARBA00022741"/>
    </source>
</evidence>
<keyword evidence="7" id="KW-0067">ATP-binding</keyword>
<dbReference type="InterPro" id="IPR011009">
    <property type="entry name" value="Kinase-like_dom_sf"/>
</dbReference>
<dbReference type="InterPro" id="IPR009030">
    <property type="entry name" value="Growth_fac_rcpt_cys_sf"/>
</dbReference>
<evidence type="ECO:0000313" key="10">
    <source>
        <dbReference type="EMBL" id="KAF0924972.1"/>
    </source>
</evidence>
<keyword evidence="8" id="KW-1015">Disulfide bond</keyword>
<reference evidence="10 11" key="1">
    <citation type="submission" date="2019-11" db="EMBL/GenBank/DDBJ databases">
        <title>Whole genome sequence of Oryza granulata.</title>
        <authorList>
            <person name="Li W."/>
        </authorList>
    </citation>
    <scope>NUCLEOTIDE SEQUENCE [LARGE SCALE GENOMIC DNA]</scope>
    <source>
        <strain evidence="11">cv. Menghai</strain>
        <tissue evidence="10">Leaf</tissue>
    </source>
</reference>
<dbReference type="GO" id="GO:0005524">
    <property type="term" value="F:ATP binding"/>
    <property type="evidence" value="ECO:0007669"/>
    <property type="project" value="UniProtKB-KW"/>
</dbReference>
<keyword evidence="1" id="KW-0418">Kinase</keyword>
<keyword evidence="5" id="KW-0677">Repeat</keyword>
<organism evidence="10 11">
    <name type="scientific">Oryza meyeriana var. granulata</name>
    <dbReference type="NCBI Taxonomy" id="110450"/>
    <lineage>
        <taxon>Eukaryota</taxon>
        <taxon>Viridiplantae</taxon>
        <taxon>Streptophyta</taxon>
        <taxon>Embryophyta</taxon>
        <taxon>Tracheophyta</taxon>
        <taxon>Spermatophyta</taxon>
        <taxon>Magnoliopsida</taxon>
        <taxon>Liliopsida</taxon>
        <taxon>Poales</taxon>
        <taxon>Poaceae</taxon>
        <taxon>BOP clade</taxon>
        <taxon>Oryzoideae</taxon>
        <taxon>Oryzeae</taxon>
        <taxon>Oryzinae</taxon>
        <taxon>Oryza</taxon>
        <taxon>Oryza meyeriana</taxon>
    </lineage>
</organism>
<keyword evidence="6" id="KW-0547">Nucleotide-binding</keyword>
<proteinExistence type="predicted"/>
<name>A0A6G1EKN3_9ORYZ</name>
<dbReference type="InterPro" id="IPR000719">
    <property type="entry name" value="Prot_kinase_dom"/>
</dbReference>
<sequence>MDLSTRNVVTAIAWNLEALLSLSLRSPDMARNASCLDEEGCCEATVTEGHADEPYLCSYGMLAERNWDDDDGGLCPAQGQRPATPGYACVSNNSLCVNVTNGQGYICQCRDGYDGNPYTLDGCQDIDECALRDQHPELRDLYNCSSDGICKNTPGSYECPCKSGMRGDGKSGTCTEKFPMPAKIAVGGFGEVYKGKLDNQQVAVKKPITAINSNATDVEQFANEVIIQSQVIHKNIVKLTGCCLEVEIPILVYEFLSKGSLDENHHGSSQVPLDLNRNNTPNSVIGDNSYMDPVYLQTGLLTDKSDVYSFGVVLLELISRRKARHSDSNSLVKIFLDAQKTQKGASELFDKEIAEPKDVEFLDNILEIAVECLNLDVDKRPEMTEVAERLLMLKRSRNK</sequence>
<dbReference type="InterPro" id="IPR000742">
    <property type="entry name" value="EGF"/>
</dbReference>
<evidence type="ECO:0000256" key="5">
    <source>
        <dbReference type="ARBA" id="ARBA00022737"/>
    </source>
</evidence>
<dbReference type="SMART" id="SM00179">
    <property type="entry name" value="EGF_CA"/>
    <property type="match status" value="1"/>
</dbReference>
<dbReference type="CDD" id="cd00054">
    <property type="entry name" value="EGF_CA"/>
    <property type="match status" value="1"/>
</dbReference>
<dbReference type="InterPro" id="IPR024731">
    <property type="entry name" value="NELL2-like_EGF"/>
</dbReference>
<dbReference type="SMART" id="SM00181">
    <property type="entry name" value="EGF"/>
    <property type="match status" value="2"/>
</dbReference>
<dbReference type="EMBL" id="SPHZ02000003">
    <property type="protein sequence ID" value="KAF0924972.1"/>
    <property type="molecule type" value="Genomic_DNA"/>
</dbReference>
<evidence type="ECO:0000313" key="11">
    <source>
        <dbReference type="Proteomes" id="UP000479710"/>
    </source>
</evidence>
<dbReference type="InterPro" id="IPR001245">
    <property type="entry name" value="Ser-Thr/Tyr_kinase_cat_dom"/>
</dbReference>
<evidence type="ECO:0000256" key="1">
    <source>
        <dbReference type="ARBA" id="ARBA00022527"/>
    </source>
</evidence>
<keyword evidence="3" id="KW-0808">Transferase</keyword>
<evidence type="ECO:0000259" key="9">
    <source>
        <dbReference type="PROSITE" id="PS50011"/>
    </source>
</evidence>
<keyword evidence="1" id="KW-0723">Serine/threonine-protein kinase</keyword>
<dbReference type="SUPFAM" id="SSF56112">
    <property type="entry name" value="Protein kinase-like (PK-like)"/>
    <property type="match status" value="1"/>
</dbReference>
<keyword evidence="2" id="KW-0245">EGF-like domain</keyword>
<evidence type="ECO:0000256" key="7">
    <source>
        <dbReference type="ARBA" id="ARBA00022840"/>
    </source>
</evidence>
<dbReference type="Pfam" id="PF00069">
    <property type="entry name" value="Pkinase"/>
    <property type="match status" value="1"/>
</dbReference>
<keyword evidence="4" id="KW-0732">Signal</keyword>
<dbReference type="Pfam" id="PF12947">
    <property type="entry name" value="EGF_3"/>
    <property type="match status" value="1"/>
</dbReference>
<dbReference type="PROSITE" id="PS01187">
    <property type="entry name" value="EGF_CA"/>
    <property type="match status" value="1"/>
</dbReference>
<accession>A0A6G1EKN3</accession>
<protein>
    <recommendedName>
        <fullName evidence="9">Protein kinase domain-containing protein</fullName>
    </recommendedName>
</protein>
<dbReference type="InterPro" id="IPR000152">
    <property type="entry name" value="EGF-type_Asp/Asn_hydroxyl_site"/>
</dbReference>